<feature type="chain" id="PRO_5015434984" description="DUF732 domain-containing protein" evidence="2">
    <location>
        <begin position="23"/>
        <end position="127"/>
    </location>
</feature>
<name>A0A2S6IMD7_9ACTN</name>
<dbReference type="AlphaFoldDB" id="A0A2S6IMD7"/>
<reference evidence="3 4" key="1">
    <citation type="submission" date="2018-02" db="EMBL/GenBank/DDBJ databases">
        <title>Genomic Encyclopedia of Archaeal and Bacterial Type Strains, Phase II (KMG-II): from individual species to whole genera.</title>
        <authorList>
            <person name="Goeker M."/>
        </authorList>
    </citation>
    <scope>NUCLEOTIDE SEQUENCE [LARGE SCALE GENOMIC DNA]</scope>
    <source>
        <strain evidence="3 4">DSM 22857</strain>
    </source>
</reference>
<evidence type="ECO:0000313" key="4">
    <source>
        <dbReference type="Proteomes" id="UP000239485"/>
    </source>
</evidence>
<evidence type="ECO:0000256" key="2">
    <source>
        <dbReference type="SAM" id="SignalP"/>
    </source>
</evidence>
<keyword evidence="4" id="KW-1185">Reference proteome</keyword>
<proteinExistence type="predicted"/>
<keyword evidence="2" id="KW-0732">Signal</keyword>
<comment type="caution">
    <text evidence="3">The sequence shown here is derived from an EMBL/GenBank/DDBJ whole genome shotgun (WGS) entry which is preliminary data.</text>
</comment>
<feature type="signal peptide" evidence="2">
    <location>
        <begin position="1"/>
        <end position="22"/>
    </location>
</feature>
<dbReference type="RefSeq" id="WP_104432776.1">
    <property type="nucleotide sequence ID" value="NZ_PTJD01000006.1"/>
</dbReference>
<dbReference type="PROSITE" id="PS51257">
    <property type="entry name" value="PROKAR_LIPOPROTEIN"/>
    <property type="match status" value="1"/>
</dbReference>
<protein>
    <recommendedName>
        <fullName evidence="5">DUF732 domain-containing protein</fullName>
    </recommendedName>
</protein>
<gene>
    <name evidence="3" type="ORF">CLV92_106245</name>
</gene>
<evidence type="ECO:0008006" key="5">
    <source>
        <dbReference type="Google" id="ProtNLM"/>
    </source>
</evidence>
<evidence type="ECO:0000256" key="1">
    <source>
        <dbReference type="SAM" id="MobiDB-lite"/>
    </source>
</evidence>
<accession>A0A2S6IMD7</accession>
<feature type="region of interest" description="Disordered" evidence="1">
    <location>
        <begin position="29"/>
        <end position="49"/>
    </location>
</feature>
<organism evidence="3 4">
    <name type="scientific">Kineococcus xinjiangensis</name>
    <dbReference type="NCBI Taxonomy" id="512762"/>
    <lineage>
        <taxon>Bacteria</taxon>
        <taxon>Bacillati</taxon>
        <taxon>Actinomycetota</taxon>
        <taxon>Actinomycetes</taxon>
        <taxon>Kineosporiales</taxon>
        <taxon>Kineosporiaceae</taxon>
        <taxon>Kineococcus</taxon>
    </lineage>
</organism>
<dbReference type="Proteomes" id="UP000239485">
    <property type="component" value="Unassembled WGS sequence"/>
</dbReference>
<evidence type="ECO:0000313" key="3">
    <source>
        <dbReference type="EMBL" id="PPK95422.1"/>
    </source>
</evidence>
<dbReference type="EMBL" id="PTJD01000006">
    <property type="protein sequence ID" value="PPK95422.1"/>
    <property type="molecule type" value="Genomic_DNA"/>
</dbReference>
<sequence>MTASRWPAALLLAGLLAGCSAAEDAARSASEATSALPDAPSLPAVEMPSGERLEQLAKDVEGVAPEVAADPQALARGAAEVCARVAAGQDTTAIVQEAKGFFGGAAADLSPEQTQQLVDAVQSAVCR</sequence>